<dbReference type="RefSeq" id="WP_107865396.1">
    <property type="nucleotide sequence ID" value="NZ_QAON01000005.1"/>
</dbReference>
<dbReference type="NCBIfam" id="NF009150">
    <property type="entry name" value="PRK12497.1-3"/>
    <property type="match status" value="1"/>
</dbReference>
<reference evidence="3 4" key="1">
    <citation type="submission" date="2018-04" db="EMBL/GenBank/DDBJ databases">
        <title>Genomic Encyclopedia of Archaeal and Bacterial Type Strains, Phase II (KMG-II): from individual species to whole genera.</title>
        <authorList>
            <person name="Goeker M."/>
        </authorList>
    </citation>
    <scope>NUCLEOTIDE SEQUENCE [LARGE SCALE GENOMIC DNA]</scope>
    <source>
        <strain evidence="3 4">DSM 5822</strain>
    </source>
</reference>
<evidence type="ECO:0000256" key="2">
    <source>
        <dbReference type="HAMAP-Rule" id="MF_00048"/>
    </source>
</evidence>
<keyword evidence="4" id="KW-1185">Reference proteome</keyword>
<protein>
    <recommendedName>
        <fullName evidence="2">UPF0102 protein C8N29_105212</fullName>
    </recommendedName>
</protein>
<gene>
    <name evidence="3" type="ORF">C8N29_105212</name>
</gene>
<evidence type="ECO:0000256" key="1">
    <source>
        <dbReference type="ARBA" id="ARBA00006738"/>
    </source>
</evidence>
<accession>A0A2T5J0L6</accession>
<keyword evidence="3" id="KW-0540">Nuclease</keyword>
<dbReference type="OrthoDB" id="9802516at2"/>
<dbReference type="InterPro" id="IPR003509">
    <property type="entry name" value="UPF0102_YraN-like"/>
</dbReference>
<comment type="similarity">
    <text evidence="1 2">Belongs to the UPF0102 family.</text>
</comment>
<evidence type="ECO:0000313" key="3">
    <source>
        <dbReference type="EMBL" id="PTQ89883.1"/>
    </source>
</evidence>
<dbReference type="InterPro" id="IPR011856">
    <property type="entry name" value="tRNA_endonuc-like_dom_sf"/>
</dbReference>
<organism evidence="3 4">
    <name type="scientific">Agitococcus lubricus</name>
    <dbReference type="NCBI Taxonomy" id="1077255"/>
    <lineage>
        <taxon>Bacteria</taxon>
        <taxon>Pseudomonadati</taxon>
        <taxon>Pseudomonadota</taxon>
        <taxon>Gammaproteobacteria</taxon>
        <taxon>Moraxellales</taxon>
        <taxon>Moraxellaceae</taxon>
        <taxon>Agitococcus</taxon>
    </lineage>
</organism>
<comment type="caution">
    <text evidence="3">The sequence shown here is derived from an EMBL/GenBank/DDBJ whole genome shotgun (WGS) entry which is preliminary data.</text>
</comment>
<keyword evidence="3" id="KW-0378">Hydrolase</keyword>
<dbReference type="GO" id="GO:0003676">
    <property type="term" value="F:nucleic acid binding"/>
    <property type="evidence" value="ECO:0007669"/>
    <property type="project" value="InterPro"/>
</dbReference>
<dbReference type="Proteomes" id="UP000244223">
    <property type="component" value="Unassembled WGS sequence"/>
</dbReference>
<dbReference type="GO" id="GO:0004519">
    <property type="term" value="F:endonuclease activity"/>
    <property type="evidence" value="ECO:0007669"/>
    <property type="project" value="UniProtKB-KW"/>
</dbReference>
<dbReference type="PANTHER" id="PTHR34039:SF1">
    <property type="entry name" value="UPF0102 PROTEIN YRAN"/>
    <property type="match status" value="1"/>
</dbReference>
<dbReference type="Pfam" id="PF02021">
    <property type="entry name" value="UPF0102"/>
    <property type="match status" value="1"/>
</dbReference>
<name>A0A2T5J0L6_9GAMM</name>
<dbReference type="InterPro" id="IPR011335">
    <property type="entry name" value="Restrct_endonuc-II-like"/>
</dbReference>
<dbReference type="PANTHER" id="PTHR34039">
    <property type="entry name" value="UPF0102 PROTEIN YRAN"/>
    <property type="match status" value="1"/>
</dbReference>
<evidence type="ECO:0000313" key="4">
    <source>
        <dbReference type="Proteomes" id="UP000244223"/>
    </source>
</evidence>
<keyword evidence="3" id="KW-0255">Endonuclease</keyword>
<dbReference type="Gene3D" id="3.40.1350.10">
    <property type="match status" value="1"/>
</dbReference>
<dbReference type="HAMAP" id="MF_00048">
    <property type="entry name" value="UPF0102"/>
    <property type="match status" value="1"/>
</dbReference>
<dbReference type="SUPFAM" id="SSF52980">
    <property type="entry name" value="Restriction endonuclease-like"/>
    <property type="match status" value="1"/>
</dbReference>
<dbReference type="NCBIfam" id="TIGR00252">
    <property type="entry name" value="YraN family protein"/>
    <property type="match status" value="1"/>
</dbReference>
<proteinExistence type="inferred from homology"/>
<dbReference type="AlphaFoldDB" id="A0A2T5J0L6"/>
<sequence>MVKPKLSRQQLGQRAEQLACDYLRSQGWQLVCTNYHCTGGEIDLVMSQGHILACIEVRYRSSRAYGSALESVSLTKQKKVLIAAQHFLHHHVQFQSFAVRFDVIAIQADADGETLDWIPHAFSC</sequence>
<dbReference type="EMBL" id="QAON01000005">
    <property type="protein sequence ID" value="PTQ89883.1"/>
    <property type="molecule type" value="Genomic_DNA"/>
</dbReference>